<dbReference type="EMBL" id="CP048620">
    <property type="protein sequence ID" value="QPJ66683.1"/>
    <property type="molecule type" value="Genomic_DNA"/>
</dbReference>
<sequence length="242" mass="27094">MYDLNNFGLREMTYCQRELRQAGEDAGTMEEAANRIVQFLYNNLIDGETGEKACELVRFFKTHDYADLDERLKEISRKALKAEDAPANLKCLTLLASMGAKEEWNSRKTSEGHQAIPLPTADFVNRLPMVSNLFKQLGLEIGDVITPRIDFFLDKNEDSYGVFYVSDAIDSEMIPDQENFVKPRGIQSVLGFGGILPSGNIFTTLMFSKVPITQATANLFATLALSVAYTITSFEDKVFNDA</sequence>
<reference evidence="2" key="1">
    <citation type="submission" date="2020-02" db="EMBL/GenBank/DDBJ databases">
        <title>Genomic and physiological characterization of two novel Nitrospinaceae genera.</title>
        <authorList>
            <person name="Mueller A.J."/>
            <person name="Jung M.-Y."/>
            <person name="Strachan C.R."/>
            <person name="Herbold C.W."/>
            <person name="Kirkegaard R.H."/>
            <person name="Daims H."/>
        </authorList>
    </citation>
    <scope>NUCLEOTIDE SEQUENCE [LARGE SCALE GENOMIC DNA]</scope>
</reference>
<proteinExistence type="predicted"/>
<gene>
    <name evidence="1" type="ORF">G3M78_15250</name>
</gene>
<name>A0A7T0C569_9BACT</name>
<accession>A0A7T0C569</accession>
<dbReference type="Proteomes" id="UP000594464">
    <property type="component" value="Chromosome"/>
</dbReference>
<organism evidence="1 2">
    <name type="scientific">Candidatus Nitrohelix vancouverensis</name>
    <dbReference type="NCBI Taxonomy" id="2705534"/>
    <lineage>
        <taxon>Bacteria</taxon>
        <taxon>Pseudomonadati</taxon>
        <taxon>Nitrospinota/Tectimicrobiota group</taxon>
        <taxon>Nitrospinota</taxon>
        <taxon>Nitrospinia</taxon>
        <taxon>Nitrospinales</taxon>
        <taxon>Nitrospinaceae</taxon>
        <taxon>Candidatus Nitrohelix</taxon>
    </lineage>
</organism>
<evidence type="ECO:0000313" key="2">
    <source>
        <dbReference type="Proteomes" id="UP000594464"/>
    </source>
</evidence>
<protein>
    <submittedName>
        <fullName evidence="1">Uncharacterized protein</fullName>
    </submittedName>
</protein>
<evidence type="ECO:0000313" key="1">
    <source>
        <dbReference type="EMBL" id="QPJ66683.1"/>
    </source>
</evidence>
<dbReference type="AlphaFoldDB" id="A0A7T0C569"/>
<dbReference type="KEGG" id="nva:G3M78_15250"/>